<feature type="domain" description="Phytase-like" evidence="1">
    <location>
        <begin position="88"/>
        <end position="321"/>
    </location>
</feature>
<keyword evidence="3" id="KW-1185">Reference proteome</keyword>
<dbReference type="Pfam" id="PF13449">
    <property type="entry name" value="Phytase-like"/>
    <property type="match status" value="1"/>
</dbReference>
<dbReference type="Proteomes" id="UP001484535">
    <property type="component" value="Unassembled WGS sequence"/>
</dbReference>
<dbReference type="SUPFAM" id="SSF63829">
    <property type="entry name" value="Calcium-dependent phosphotriesterase"/>
    <property type="match status" value="1"/>
</dbReference>
<evidence type="ECO:0000313" key="2">
    <source>
        <dbReference type="EMBL" id="MEN7537342.1"/>
    </source>
</evidence>
<evidence type="ECO:0000259" key="1">
    <source>
        <dbReference type="Pfam" id="PF13449"/>
    </source>
</evidence>
<comment type="caution">
    <text evidence="2">The sequence shown here is derived from an EMBL/GenBank/DDBJ whole genome shotgun (WGS) entry which is preliminary data.</text>
</comment>
<organism evidence="2 3">
    <name type="scientific">Aurantiacibacter flavus</name>
    <dbReference type="NCBI Taxonomy" id="3145232"/>
    <lineage>
        <taxon>Bacteria</taxon>
        <taxon>Pseudomonadati</taxon>
        <taxon>Pseudomonadota</taxon>
        <taxon>Alphaproteobacteria</taxon>
        <taxon>Sphingomonadales</taxon>
        <taxon>Erythrobacteraceae</taxon>
        <taxon>Aurantiacibacter</taxon>
    </lineage>
</organism>
<reference evidence="2 3" key="1">
    <citation type="submission" date="2024-05" db="EMBL/GenBank/DDBJ databases">
        <authorList>
            <person name="Park S."/>
        </authorList>
    </citation>
    <scope>NUCLEOTIDE SEQUENCE [LARGE SCALE GENOMIC DNA]</scope>
    <source>
        <strain evidence="2 3">DGU5</strain>
    </source>
</reference>
<proteinExistence type="predicted"/>
<gene>
    <name evidence="2" type="ORF">ABDJ38_09180</name>
</gene>
<sequence length="353" mass="38057">MASRAARPAVVRAPALIGSLMRNTRIRRLAVVVALALLIAPVTWLRSDPEVTTQDLVQLQPLGVAQPEGWPASLTLEGAWNVANDNPAFGGFSALRIEPVSNGLVAYSDRGTYAHIPRPPFAGSSPAQTAALPRDPLLRDPQDIESVTADSASGAIWLGYEHHNAIRRYSANGTSQFVQPDAMAEWSTNSGPEAMVRLSDGRFIVLAERGDEGLLFADDPLTGGEPMRFSIDPPGDFLPTDMAQLPDGRVLILLRDVTWALPPFASLLMVADPSAIGEEEIWPLTELARIDEAGLRENYEGITVEPDGTGAATVWLIADDNLSQLQRTLLLKLHYVYAAGKQTAREAQSPAGR</sequence>
<dbReference type="InterPro" id="IPR027372">
    <property type="entry name" value="Phytase-like_dom"/>
</dbReference>
<evidence type="ECO:0000313" key="3">
    <source>
        <dbReference type="Proteomes" id="UP001484535"/>
    </source>
</evidence>
<accession>A0ABV0CWU3</accession>
<dbReference type="EMBL" id="JBDLBR010000003">
    <property type="protein sequence ID" value="MEN7537342.1"/>
    <property type="molecule type" value="Genomic_DNA"/>
</dbReference>
<protein>
    <submittedName>
        <fullName evidence="2">Esterase-like activity of phytase family protein</fullName>
    </submittedName>
</protein>
<name>A0ABV0CWU3_9SPHN</name>